<feature type="transmembrane region" description="Helical" evidence="10">
    <location>
        <begin position="141"/>
        <end position="161"/>
    </location>
</feature>
<reference evidence="11 12" key="1">
    <citation type="submission" date="2019-02" db="EMBL/GenBank/DDBJ databases">
        <title>Prokaryotic population dynamics and viral predation in marine succession experiment using metagenomics: the confinement effect.</title>
        <authorList>
            <person name="Haro-Moreno J.M."/>
            <person name="Rodriguez-Valera F."/>
            <person name="Lopez-Perez M."/>
        </authorList>
    </citation>
    <scope>NUCLEOTIDE SEQUENCE [LARGE SCALE GENOMIC DNA]</scope>
    <source>
        <strain evidence="11">MED-G165</strain>
    </source>
</reference>
<dbReference type="InterPro" id="IPR002528">
    <property type="entry name" value="MATE_fam"/>
</dbReference>
<dbReference type="GO" id="GO:0042910">
    <property type="term" value="F:xenobiotic transmembrane transporter activity"/>
    <property type="evidence" value="ECO:0007669"/>
    <property type="project" value="InterPro"/>
</dbReference>
<dbReference type="GO" id="GO:0006811">
    <property type="term" value="P:monoatomic ion transport"/>
    <property type="evidence" value="ECO:0007669"/>
    <property type="project" value="UniProtKB-KW"/>
</dbReference>
<protein>
    <recommendedName>
        <fullName evidence="9">Multidrug-efflux transporter</fullName>
    </recommendedName>
</protein>
<evidence type="ECO:0000313" key="11">
    <source>
        <dbReference type="EMBL" id="RZO24557.1"/>
    </source>
</evidence>
<evidence type="ECO:0000313" key="12">
    <source>
        <dbReference type="Proteomes" id="UP000316449"/>
    </source>
</evidence>
<feature type="transmembrane region" description="Helical" evidence="10">
    <location>
        <begin position="328"/>
        <end position="347"/>
    </location>
</feature>
<dbReference type="PANTHER" id="PTHR43298:SF2">
    <property type="entry name" value="FMN_FAD EXPORTER YEEO-RELATED"/>
    <property type="match status" value="1"/>
</dbReference>
<evidence type="ECO:0000256" key="1">
    <source>
        <dbReference type="ARBA" id="ARBA00004429"/>
    </source>
</evidence>
<evidence type="ECO:0000256" key="9">
    <source>
        <dbReference type="ARBA" id="ARBA00031636"/>
    </source>
</evidence>
<dbReference type="Proteomes" id="UP000316449">
    <property type="component" value="Unassembled WGS sequence"/>
</dbReference>
<evidence type="ECO:0000256" key="8">
    <source>
        <dbReference type="ARBA" id="ARBA00023136"/>
    </source>
</evidence>
<evidence type="ECO:0000256" key="3">
    <source>
        <dbReference type="ARBA" id="ARBA00022449"/>
    </source>
</evidence>
<dbReference type="GO" id="GO:0005886">
    <property type="term" value="C:plasma membrane"/>
    <property type="evidence" value="ECO:0007669"/>
    <property type="project" value="UniProtKB-SubCell"/>
</dbReference>
<keyword evidence="8 10" id="KW-0472">Membrane</keyword>
<feature type="transmembrane region" description="Helical" evidence="10">
    <location>
        <begin position="399"/>
        <end position="418"/>
    </location>
</feature>
<organism evidence="11 12">
    <name type="scientific">SAR86 cluster bacterium</name>
    <dbReference type="NCBI Taxonomy" id="2030880"/>
    <lineage>
        <taxon>Bacteria</taxon>
        <taxon>Pseudomonadati</taxon>
        <taxon>Pseudomonadota</taxon>
        <taxon>Gammaproteobacteria</taxon>
        <taxon>SAR86 cluster</taxon>
    </lineage>
</organism>
<keyword evidence="3" id="KW-0050">Antiport</keyword>
<dbReference type="InterPro" id="IPR050222">
    <property type="entry name" value="MATE_MdtK"/>
</dbReference>
<dbReference type="InterPro" id="IPR048279">
    <property type="entry name" value="MdtK-like"/>
</dbReference>
<evidence type="ECO:0000256" key="4">
    <source>
        <dbReference type="ARBA" id="ARBA00022475"/>
    </source>
</evidence>
<evidence type="ECO:0000256" key="7">
    <source>
        <dbReference type="ARBA" id="ARBA00023065"/>
    </source>
</evidence>
<evidence type="ECO:0000256" key="10">
    <source>
        <dbReference type="SAM" id="Phobius"/>
    </source>
</evidence>
<keyword evidence="6 10" id="KW-1133">Transmembrane helix</keyword>
<evidence type="ECO:0000256" key="2">
    <source>
        <dbReference type="ARBA" id="ARBA00022448"/>
    </source>
</evidence>
<evidence type="ECO:0000256" key="6">
    <source>
        <dbReference type="ARBA" id="ARBA00022989"/>
    </source>
</evidence>
<feature type="transmembrane region" description="Helical" evidence="10">
    <location>
        <begin position="69"/>
        <end position="90"/>
    </location>
</feature>
<feature type="transmembrane region" description="Helical" evidence="10">
    <location>
        <begin position="287"/>
        <end position="307"/>
    </location>
</feature>
<dbReference type="NCBIfam" id="TIGR00797">
    <property type="entry name" value="matE"/>
    <property type="match status" value="1"/>
</dbReference>
<feature type="transmembrane region" description="Helical" evidence="10">
    <location>
        <begin position="359"/>
        <end position="378"/>
    </location>
</feature>
<comment type="subcellular location">
    <subcellularLocation>
        <location evidence="1">Cell inner membrane</location>
        <topology evidence="1">Multi-pass membrane protein</topology>
    </subcellularLocation>
</comment>
<dbReference type="PIRSF" id="PIRSF006603">
    <property type="entry name" value="DinF"/>
    <property type="match status" value="1"/>
</dbReference>
<feature type="transmembrane region" description="Helical" evidence="10">
    <location>
        <begin position="256"/>
        <end position="281"/>
    </location>
</feature>
<feature type="transmembrane region" description="Helical" evidence="10">
    <location>
        <begin position="430"/>
        <end position="448"/>
    </location>
</feature>
<comment type="caution">
    <text evidence="11">The sequence shown here is derived from an EMBL/GenBank/DDBJ whole genome shotgun (WGS) entry which is preliminary data.</text>
</comment>
<dbReference type="Pfam" id="PF01554">
    <property type="entry name" value="MatE"/>
    <property type="match status" value="2"/>
</dbReference>
<sequence length="467" mass="50567">MIKYREISGFIFLKKLLKELKQLLKIGIPIYGSQISYMGMGVTDTIVAGRASALDLSGLAIGNALSMPFYFLLGGCLFAVTPIVAQLFGAKKYEEIGQKVREILWVSIALGLIGFILYRNLSFFIPYFDIEENIAQISDGYLKAMSFGFVANMLFTCLRCYSEGMGLTLPVFWVAFIGMILNIPLDIIFVYGYFGIPPMGGVGCGIATSINIIIGLFVLILVILKKKEYEPTKLFSKFSGPNTDTTKEALKLGVPIGFGVFVELSMFSGAALILGSLGATVISAHTVAINIASVLFILPLSFGLAAATRIGNLVGEKELRKAKYASHIAILICLVGAIVNTAIILSFREALVSLYSEDLAVIAIAINLLLFAAIFQIPDGMQMGALGSLRGYKDTFAPMLMLILTYWFIALPAGYYLTYYGLFGDALGPAGIWIGMITGLTAFAGLIIPRLNYIANKFITKSSSILP</sequence>
<feature type="transmembrane region" description="Helical" evidence="10">
    <location>
        <begin position="102"/>
        <end position="121"/>
    </location>
</feature>
<dbReference type="AlphaFoldDB" id="A0A520MTM0"/>
<keyword evidence="5 10" id="KW-0812">Transmembrane</keyword>
<evidence type="ECO:0000256" key="5">
    <source>
        <dbReference type="ARBA" id="ARBA00022692"/>
    </source>
</evidence>
<dbReference type="CDD" id="cd13131">
    <property type="entry name" value="MATE_NorM_like"/>
    <property type="match status" value="1"/>
</dbReference>
<name>A0A520MTM0_9GAMM</name>
<keyword evidence="7" id="KW-0406">Ion transport</keyword>
<keyword evidence="2" id="KW-0813">Transport</keyword>
<dbReference type="EMBL" id="SHBK01000008">
    <property type="protein sequence ID" value="RZO24557.1"/>
    <property type="molecule type" value="Genomic_DNA"/>
</dbReference>
<dbReference type="GO" id="GO:0015297">
    <property type="term" value="F:antiporter activity"/>
    <property type="evidence" value="ECO:0007669"/>
    <property type="project" value="UniProtKB-KW"/>
</dbReference>
<keyword evidence="4" id="KW-1003">Cell membrane</keyword>
<gene>
    <name evidence="11" type="ORF">EVA98_01125</name>
</gene>
<feature type="transmembrane region" description="Helical" evidence="10">
    <location>
        <begin position="173"/>
        <end position="194"/>
    </location>
</feature>
<accession>A0A520MTM0</accession>
<feature type="transmembrane region" description="Helical" evidence="10">
    <location>
        <begin position="200"/>
        <end position="224"/>
    </location>
</feature>
<proteinExistence type="predicted"/>
<dbReference type="PANTHER" id="PTHR43298">
    <property type="entry name" value="MULTIDRUG RESISTANCE PROTEIN NORM-RELATED"/>
    <property type="match status" value="1"/>
</dbReference>